<dbReference type="EMBL" id="VXIV02002765">
    <property type="protein sequence ID" value="KAF6023082.1"/>
    <property type="molecule type" value="Genomic_DNA"/>
</dbReference>
<dbReference type="Proteomes" id="UP000593567">
    <property type="component" value="Unassembled WGS sequence"/>
</dbReference>
<name>A0A7J7JA24_BUGNE</name>
<sequence>MNDTTDVSLHVGLWKGIAGTVSPGSNSNFVEAVLFLLSVSTDILCDTDQESSYPTLKSYLMEHITLPLRSGRFIDVDVMKKWRQDLNEISTGQLLPVSSGREMQKFLTLLLQHICNLHPLHEFNNLKADYTMTLFAHKDARVGFPTVQKLLEKTCIQEKVKFNKVPDNLILILPRWSLGEEKIFPNLHIDLTDVLEYAKRVCHMCGDQAVFECPECYEQEHTDLSSAAFCQPCSQTIHKHSKRLKHMPVELKMVTQLGDEESSILILKGILCVQGSNYTTLSQPPRTSRNSLHNSTLPNWLSFNPRAATNDFTGTESVSHIPEVMLVESVPNWLSMDAYDCMAKDINTIPDNIRQLLHSCCMCVYSKS</sequence>
<comment type="caution">
    <text evidence="2">The sequence shown here is derived from an EMBL/GenBank/DDBJ whole genome shotgun (WGS) entry which is preliminary data.</text>
</comment>
<dbReference type="CDD" id="cd19816">
    <property type="entry name" value="Bbox1_CYLD"/>
    <property type="match status" value="1"/>
</dbReference>
<gene>
    <name evidence="2" type="ORF">EB796_018620</name>
</gene>
<dbReference type="OrthoDB" id="6287070at2759"/>
<evidence type="ECO:0000313" key="2">
    <source>
        <dbReference type="EMBL" id="KAF6023082.1"/>
    </source>
</evidence>
<keyword evidence="1" id="KW-0963">Cytoplasm</keyword>
<reference evidence="2" key="1">
    <citation type="submission" date="2020-06" db="EMBL/GenBank/DDBJ databases">
        <title>Draft genome of Bugula neritina, a colonial animal packing powerful symbionts and potential medicines.</title>
        <authorList>
            <person name="Rayko M."/>
        </authorList>
    </citation>
    <scope>NUCLEOTIDE SEQUENCE [LARGE SCALE GENOMIC DNA]</scope>
    <source>
        <strain evidence="2">Kwan_BN1</strain>
    </source>
</reference>
<dbReference type="PANTHER" id="PTHR11830">
    <property type="entry name" value="40S RIBOSOMAL PROTEIN S3A"/>
    <property type="match status" value="1"/>
</dbReference>
<accession>A0A7J7JA24</accession>
<keyword evidence="3" id="KW-1185">Reference proteome</keyword>
<organism evidence="2 3">
    <name type="scientific">Bugula neritina</name>
    <name type="common">Brown bryozoan</name>
    <name type="synonym">Sertularia neritina</name>
    <dbReference type="NCBI Taxonomy" id="10212"/>
    <lineage>
        <taxon>Eukaryota</taxon>
        <taxon>Metazoa</taxon>
        <taxon>Spiralia</taxon>
        <taxon>Lophotrochozoa</taxon>
        <taxon>Bryozoa</taxon>
        <taxon>Gymnolaemata</taxon>
        <taxon>Cheilostomatida</taxon>
        <taxon>Flustrina</taxon>
        <taxon>Buguloidea</taxon>
        <taxon>Bugulidae</taxon>
        <taxon>Bugula</taxon>
    </lineage>
</organism>
<dbReference type="AlphaFoldDB" id="A0A7J7JA24"/>
<proteinExistence type="predicted"/>
<evidence type="ECO:0000256" key="1">
    <source>
        <dbReference type="ARBA" id="ARBA00022490"/>
    </source>
</evidence>
<dbReference type="Gene3D" id="3.90.70.10">
    <property type="entry name" value="Cysteine proteinases"/>
    <property type="match status" value="1"/>
</dbReference>
<protein>
    <submittedName>
        <fullName evidence="2">CYLD</fullName>
    </submittedName>
</protein>
<evidence type="ECO:0000313" key="3">
    <source>
        <dbReference type="Proteomes" id="UP000593567"/>
    </source>
</evidence>